<comment type="caution">
    <text evidence="9">The sequence shown here is derived from an EMBL/GenBank/DDBJ whole genome shotgun (WGS) entry which is preliminary data.</text>
</comment>
<protein>
    <submittedName>
        <fullName evidence="9">ABC transporter permease</fullName>
    </submittedName>
</protein>
<name>A0ABW0FBJ2_9MICO</name>
<feature type="region of interest" description="Disordered" evidence="6">
    <location>
        <begin position="1"/>
        <end position="31"/>
    </location>
</feature>
<dbReference type="PANTHER" id="PTHR43229:SF2">
    <property type="entry name" value="NODULATION PROTEIN J"/>
    <property type="match status" value="1"/>
</dbReference>
<comment type="subcellular location">
    <subcellularLocation>
        <location evidence="1">Membrane</location>
        <topology evidence="1">Multi-pass membrane protein</topology>
    </subcellularLocation>
</comment>
<evidence type="ECO:0000259" key="8">
    <source>
        <dbReference type="Pfam" id="PF01061"/>
    </source>
</evidence>
<reference evidence="10" key="1">
    <citation type="journal article" date="2019" name="Int. J. Syst. Evol. Microbiol.">
        <title>The Global Catalogue of Microorganisms (GCM) 10K type strain sequencing project: providing services to taxonomists for standard genome sequencing and annotation.</title>
        <authorList>
            <consortium name="The Broad Institute Genomics Platform"/>
            <consortium name="The Broad Institute Genome Sequencing Center for Infectious Disease"/>
            <person name="Wu L."/>
            <person name="Ma J."/>
        </authorList>
    </citation>
    <scope>NUCLEOTIDE SEQUENCE [LARGE SCALE GENOMIC DNA]</scope>
    <source>
        <strain evidence="10">CGMCC 1.16455</strain>
    </source>
</reference>
<dbReference type="InterPro" id="IPR051784">
    <property type="entry name" value="Nod_factor_ABC_transporter"/>
</dbReference>
<evidence type="ECO:0000313" key="10">
    <source>
        <dbReference type="Proteomes" id="UP001595937"/>
    </source>
</evidence>
<dbReference type="InterPro" id="IPR000412">
    <property type="entry name" value="ABC_2_transport"/>
</dbReference>
<keyword evidence="10" id="KW-1185">Reference proteome</keyword>
<feature type="transmembrane region" description="Helical" evidence="7">
    <location>
        <begin position="252"/>
        <end position="270"/>
    </location>
</feature>
<evidence type="ECO:0000256" key="6">
    <source>
        <dbReference type="SAM" id="MobiDB-lite"/>
    </source>
</evidence>
<feature type="transmembrane region" description="Helical" evidence="7">
    <location>
        <begin position="193"/>
        <end position="213"/>
    </location>
</feature>
<organism evidence="9 10">
    <name type="scientific">Brachybacterium tyrofermentans</name>
    <dbReference type="NCBI Taxonomy" id="47848"/>
    <lineage>
        <taxon>Bacteria</taxon>
        <taxon>Bacillati</taxon>
        <taxon>Actinomycetota</taxon>
        <taxon>Actinomycetes</taxon>
        <taxon>Micrococcales</taxon>
        <taxon>Dermabacteraceae</taxon>
        <taxon>Brachybacterium</taxon>
    </lineage>
</organism>
<feature type="domain" description="ABC-2 type transporter transmembrane" evidence="8">
    <location>
        <begin position="86"/>
        <end position="240"/>
    </location>
</feature>
<dbReference type="RefSeq" id="WP_343923216.1">
    <property type="nucleotide sequence ID" value="NZ_BAAAIR010000032.1"/>
</dbReference>
<accession>A0ABW0FBJ2</accession>
<keyword evidence="5" id="KW-0046">Antibiotic resistance</keyword>
<dbReference type="PANTHER" id="PTHR43229">
    <property type="entry name" value="NODULATION PROTEIN J"/>
    <property type="match status" value="1"/>
</dbReference>
<keyword evidence="4 7" id="KW-0472">Membrane</keyword>
<evidence type="ECO:0000256" key="2">
    <source>
        <dbReference type="ARBA" id="ARBA00022692"/>
    </source>
</evidence>
<dbReference type="Proteomes" id="UP001595937">
    <property type="component" value="Unassembled WGS sequence"/>
</dbReference>
<dbReference type="InterPro" id="IPR013525">
    <property type="entry name" value="ABC2_TM"/>
</dbReference>
<keyword evidence="2 7" id="KW-0812">Transmembrane</keyword>
<evidence type="ECO:0000256" key="3">
    <source>
        <dbReference type="ARBA" id="ARBA00022989"/>
    </source>
</evidence>
<feature type="transmembrane region" description="Helical" evidence="7">
    <location>
        <begin position="134"/>
        <end position="158"/>
    </location>
</feature>
<gene>
    <name evidence="9" type="ORF">ACFPK8_02375</name>
</gene>
<evidence type="ECO:0000256" key="1">
    <source>
        <dbReference type="ARBA" id="ARBA00004141"/>
    </source>
</evidence>
<sequence>MSTTSPEQGAAAPAPADPARPTARRPAPAPAPRIRRILAHTALEARILLSNGEQLLVAIALPAMVLIGLRLLPIGRLEGAQPIETALAATLGTALISTSFTSQAIQTGFDRRNGVLRWVATTPLGRDGYLAGKILATLLVHVVQVLVLGLLAVILGWRPNLLELLAVVPVWLMGTIAFGSLGLLVAGLLRTEAVLAVSNLVFVILVAAGGIAFPTSSYPRLLHGLVDLLPSGALGELLRACLAGGDVTGGSIIVLVLWAAGGSLAVARWFRWTSV</sequence>
<dbReference type="EMBL" id="JBHSLN010000011">
    <property type="protein sequence ID" value="MFC5296343.1"/>
    <property type="molecule type" value="Genomic_DNA"/>
</dbReference>
<evidence type="ECO:0000313" key="9">
    <source>
        <dbReference type="EMBL" id="MFC5296343.1"/>
    </source>
</evidence>
<keyword evidence="3 7" id="KW-1133">Transmembrane helix</keyword>
<evidence type="ECO:0000256" key="4">
    <source>
        <dbReference type="ARBA" id="ARBA00023136"/>
    </source>
</evidence>
<feature type="transmembrane region" description="Helical" evidence="7">
    <location>
        <begin position="164"/>
        <end position="186"/>
    </location>
</feature>
<proteinExistence type="predicted"/>
<evidence type="ECO:0000256" key="5">
    <source>
        <dbReference type="ARBA" id="ARBA00023251"/>
    </source>
</evidence>
<evidence type="ECO:0000256" key="7">
    <source>
        <dbReference type="SAM" id="Phobius"/>
    </source>
</evidence>
<dbReference type="GeneID" id="303296764"/>
<dbReference type="Pfam" id="PF01061">
    <property type="entry name" value="ABC2_membrane"/>
    <property type="match status" value="1"/>
</dbReference>
<feature type="compositionally biased region" description="Low complexity" evidence="6">
    <location>
        <begin position="10"/>
        <end position="26"/>
    </location>
</feature>
<dbReference type="PRINTS" id="PR00164">
    <property type="entry name" value="ABC2TRNSPORT"/>
</dbReference>